<sequence length="76" mass="8059">MVTTEHQKFDSGLPSVRTTDLGGSLGAGFAMSGYLASDKKVYGLQDGELIPSTRHPKFPEDSLSDPPPPPLALFLA</sequence>
<proteinExistence type="predicted"/>
<keyword evidence="3" id="KW-1185">Reference proteome</keyword>
<feature type="compositionally biased region" description="Pro residues" evidence="1">
    <location>
        <begin position="65"/>
        <end position="76"/>
    </location>
</feature>
<evidence type="ECO:0000313" key="3">
    <source>
        <dbReference type="Proteomes" id="UP000054928"/>
    </source>
</evidence>
<reference evidence="3" key="1">
    <citation type="submission" date="2014-09" db="EMBL/GenBank/DDBJ databases">
        <authorList>
            <person name="Sharma Rahul"/>
            <person name="Thines Marco"/>
        </authorList>
    </citation>
    <scope>NUCLEOTIDE SEQUENCE [LARGE SCALE GENOMIC DNA]</scope>
</reference>
<feature type="region of interest" description="Disordered" evidence="1">
    <location>
        <begin position="48"/>
        <end position="76"/>
    </location>
</feature>
<organism evidence="2 3">
    <name type="scientific">Plasmopara halstedii</name>
    <name type="common">Downy mildew of sunflower</name>
    <dbReference type="NCBI Taxonomy" id="4781"/>
    <lineage>
        <taxon>Eukaryota</taxon>
        <taxon>Sar</taxon>
        <taxon>Stramenopiles</taxon>
        <taxon>Oomycota</taxon>
        <taxon>Peronosporomycetes</taxon>
        <taxon>Peronosporales</taxon>
        <taxon>Peronosporaceae</taxon>
        <taxon>Plasmopara</taxon>
    </lineage>
</organism>
<name>A0A0P1AJJ9_PLAHL</name>
<dbReference type="GeneID" id="36406273"/>
<dbReference type="EMBL" id="CCYD01000524">
    <property type="protein sequence ID" value="CEG41049.1"/>
    <property type="molecule type" value="Genomic_DNA"/>
</dbReference>
<evidence type="ECO:0000313" key="2">
    <source>
        <dbReference type="EMBL" id="CEG41049.1"/>
    </source>
</evidence>
<accession>A0A0P1AJJ9</accession>
<dbReference type="RefSeq" id="XP_024577418.1">
    <property type="nucleotide sequence ID" value="XM_024726775.1"/>
</dbReference>
<dbReference type="Proteomes" id="UP000054928">
    <property type="component" value="Unassembled WGS sequence"/>
</dbReference>
<evidence type="ECO:0000256" key="1">
    <source>
        <dbReference type="SAM" id="MobiDB-lite"/>
    </source>
</evidence>
<dbReference type="AlphaFoldDB" id="A0A0P1AJJ9"/>
<protein>
    <submittedName>
        <fullName evidence="2">Uncharacterized protein</fullName>
    </submittedName>
</protein>